<organism evidence="2 3">
    <name type="scientific">Colletotrichum chlorophyti</name>
    <dbReference type="NCBI Taxonomy" id="708187"/>
    <lineage>
        <taxon>Eukaryota</taxon>
        <taxon>Fungi</taxon>
        <taxon>Dikarya</taxon>
        <taxon>Ascomycota</taxon>
        <taxon>Pezizomycotina</taxon>
        <taxon>Sordariomycetes</taxon>
        <taxon>Hypocreomycetidae</taxon>
        <taxon>Glomerellales</taxon>
        <taxon>Glomerellaceae</taxon>
        <taxon>Colletotrichum</taxon>
    </lineage>
</organism>
<accession>A0A1Q8S9I5</accession>
<sequence length="411" mass="45348">MIVDPGSLTTGLWTPPWPDLSLNLLPPDFSSSSAAFDIPQPPPARPPHDGNQAHHRGTSRSQTRTDSVRASIAGGEWFLASSTWRIEHWNPPSREAYPPSVLTNFTRGLQAWVRRWVLDGHSPYIHRSLYADGNRFPACVQDAYLSASLYQHKTPQNEALVYRILDEHVAALLASQPVVAGDGDAASLLETRDHLARVHALHVYTVIRLFDGSVAQRAAAEAQLPTLSLWNKLLWESARTDAETLTRTLGPHASGDCEDPAPSADQRVDARPEGVRDEDPADTYDSDLMTWNLWVLSEAIRRTWIVVTCTLGVYSALKGQWGECAGGTYFTARAGLWDAPSAPRWAAMRRGRGADDSFFVRSGDGEALLRTAAAAEVDEFARHLFTCIWGLDRIEDWALKTASAGEVLLVY</sequence>
<feature type="region of interest" description="Disordered" evidence="1">
    <location>
        <begin position="33"/>
        <end position="67"/>
    </location>
</feature>
<feature type="compositionally biased region" description="Basic and acidic residues" evidence="1">
    <location>
        <begin position="266"/>
        <end position="278"/>
    </location>
</feature>
<protein>
    <recommendedName>
        <fullName evidence="4">Transcription factor gsfR2</fullName>
    </recommendedName>
</protein>
<comment type="caution">
    <text evidence="2">The sequence shown here is derived from an EMBL/GenBank/DDBJ whole genome shotgun (WGS) entry which is preliminary data.</text>
</comment>
<evidence type="ECO:0000313" key="2">
    <source>
        <dbReference type="EMBL" id="OLN98070.1"/>
    </source>
</evidence>
<name>A0A1Q8S9I5_9PEZI</name>
<evidence type="ECO:0008006" key="4">
    <source>
        <dbReference type="Google" id="ProtNLM"/>
    </source>
</evidence>
<evidence type="ECO:0000256" key="1">
    <source>
        <dbReference type="SAM" id="MobiDB-lite"/>
    </source>
</evidence>
<dbReference type="Proteomes" id="UP000186583">
    <property type="component" value="Unassembled WGS sequence"/>
</dbReference>
<gene>
    <name evidence="2" type="ORF">CCHL11_06782</name>
</gene>
<dbReference type="EMBL" id="MPGH01000001">
    <property type="protein sequence ID" value="OLN98070.1"/>
    <property type="molecule type" value="Genomic_DNA"/>
</dbReference>
<dbReference type="AlphaFoldDB" id="A0A1Q8S9I5"/>
<reference evidence="2 3" key="1">
    <citation type="submission" date="2016-11" db="EMBL/GenBank/DDBJ databases">
        <title>Draft Genome Assembly of Colletotrichum chlorophyti a pathogen of herbaceous plants.</title>
        <authorList>
            <person name="Gan P."/>
            <person name="Narusaka M."/>
            <person name="Tsushima A."/>
            <person name="Narusaka Y."/>
            <person name="Takano Y."/>
            <person name="Shirasu K."/>
        </authorList>
    </citation>
    <scope>NUCLEOTIDE SEQUENCE [LARGE SCALE GENOMIC DNA]</scope>
    <source>
        <strain evidence="2 3">NTL11</strain>
    </source>
</reference>
<dbReference type="OrthoDB" id="5355161at2759"/>
<keyword evidence="3" id="KW-1185">Reference proteome</keyword>
<evidence type="ECO:0000313" key="3">
    <source>
        <dbReference type="Proteomes" id="UP000186583"/>
    </source>
</evidence>
<dbReference type="STRING" id="708187.A0A1Q8S9I5"/>
<feature type="region of interest" description="Disordered" evidence="1">
    <location>
        <begin position="248"/>
        <end position="281"/>
    </location>
</feature>
<proteinExistence type="predicted"/>